<evidence type="ECO:0000259" key="10">
    <source>
        <dbReference type="PROSITE" id="PS50042"/>
    </source>
</evidence>
<dbReference type="SMART" id="SM00394">
    <property type="entry name" value="RIIa"/>
    <property type="match status" value="1"/>
</dbReference>
<dbReference type="Pfam" id="PF00027">
    <property type="entry name" value="cNMP_binding"/>
    <property type="match status" value="2"/>
</dbReference>
<feature type="compositionally biased region" description="Polar residues" evidence="9">
    <location>
        <begin position="168"/>
        <end position="183"/>
    </location>
</feature>
<accession>A0A2C5WXS1</accession>
<dbReference type="AlphaFoldDB" id="A0A2C5WXS1"/>
<dbReference type="InterPro" id="IPR018490">
    <property type="entry name" value="cNMP-bd_dom_sf"/>
</dbReference>
<protein>
    <recommendedName>
        <fullName evidence="2">cAMP-dependent protein kinase regulatory subunit</fullName>
    </recommendedName>
</protein>
<dbReference type="GO" id="GO:0005829">
    <property type="term" value="C:cytosol"/>
    <property type="evidence" value="ECO:0007669"/>
    <property type="project" value="TreeGrafter"/>
</dbReference>
<comment type="subunit">
    <text evidence="8">Tetramer, composed of 2 regulatory (R) and 2 catalytic (C) subunits. In the presence of cAMP it dissociates into 2 active monomeric C subunits and an R dimer.</text>
</comment>
<feature type="domain" description="Cyclic nucleotide-binding" evidence="10">
    <location>
        <begin position="340"/>
        <end position="447"/>
    </location>
</feature>
<proteinExistence type="inferred from homology"/>
<evidence type="ECO:0000256" key="4">
    <source>
        <dbReference type="ARBA" id="ARBA00022566"/>
    </source>
</evidence>
<evidence type="ECO:0000256" key="6">
    <source>
        <dbReference type="ARBA" id="ARBA00022741"/>
    </source>
</evidence>
<dbReference type="GO" id="GO:0016301">
    <property type="term" value="F:kinase activity"/>
    <property type="evidence" value="ECO:0007669"/>
    <property type="project" value="UniProtKB-KW"/>
</dbReference>
<keyword evidence="11" id="KW-0418">Kinase</keyword>
<dbReference type="GO" id="GO:0030552">
    <property type="term" value="F:cAMP binding"/>
    <property type="evidence" value="ECO:0007669"/>
    <property type="project" value="UniProtKB-KW"/>
</dbReference>
<dbReference type="CDD" id="cd12098">
    <property type="entry name" value="DD_R_ScPKA-like"/>
    <property type="match status" value="1"/>
</dbReference>
<organism evidence="11 12">
    <name type="scientific">Ceratocystis fimbriata CBS 114723</name>
    <dbReference type="NCBI Taxonomy" id="1035309"/>
    <lineage>
        <taxon>Eukaryota</taxon>
        <taxon>Fungi</taxon>
        <taxon>Dikarya</taxon>
        <taxon>Ascomycota</taxon>
        <taxon>Pezizomycotina</taxon>
        <taxon>Sordariomycetes</taxon>
        <taxon>Hypocreomycetidae</taxon>
        <taxon>Microascales</taxon>
        <taxon>Ceratocystidaceae</taxon>
        <taxon>Ceratocystis</taxon>
    </lineage>
</organism>
<keyword evidence="7" id="KW-0114">cAMP</keyword>
<dbReference type="GO" id="GO:0004862">
    <property type="term" value="F:cAMP-dependent protein kinase inhibitor activity"/>
    <property type="evidence" value="ECO:0007669"/>
    <property type="project" value="TreeGrafter"/>
</dbReference>
<sequence length="543" mass="59557">MILPDAYRREIQALENQFWASNPTDVVQFCADFFTARLAAERASIRSISARNSPRSGTPDITSESFDSFASYKMSNTFSNPFATSANPFDSTPKFEPSSYGSSNDNAMQLIEEEASDDIRAPPASSIRSLGASGAFRSPFAAFDGPDSSNLHKGSGLPSQYNLGRRTSVSAESLKPSTGSEDNWSPPFHKKTPEQLERLKKSIQDNFLFSHLDDEQSNQILGALVEKPIPAKDIKVISQGDAGDFFYVVEKGNFAVYVNSTGSLQPGMDGMGTKVNEIGPGGSFGELALMYNAPRAATIVSLESGCLLWALDRITFRRILMESTFSKRRMYETFLGEVPLLSSLTPYERSKIADALEQERFSAGQSIITEGDVGQTFYIVESGEADALKGDTIVKNYKKGEFFGELALLNDAPRAATVVARTNTKVVSLGKSAFQRLLGPVEGIMRRTQYRRFSNPPAPHEALAHTHNRSHSAASIYGSYSKHQHSIERGDHVVRDFGPSDNLGDVSHPESRRRKTPRGTELYLDNSTTEGDNNRKKGKGGSF</sequence>
<dbReference type="PRINTS" id="PR00103">
    <property type="entry name" value="CAMPKINASE"/>
</dbReference>
<dbReference type="InterPro" id="IPR050503">
    <property type="entry name" value="cAMP-dep_PK_reg_su-like"/>
</dbReference>
<dbReference type="PROSITE" id="PS50042">
    <property type="entry name" value="CNMP_BINDING_3"/>
    <property type="match status" value="2"/>
</dbReference>
<dbReference type="Pfam" id="PF02197">
    <property type="entry name" value="RIIa"/>
    <property type="match status" value="1"/>
</dbReference>
<evidence type="ECO:0000256" key="3">
    <source>
        <dbReference type="ARBA" id="ARBA00022553"/>
    </source>
</evidence>
<keyword evidence="5" id="KW-0677">Repeat</keyword>
<dbReference type="Proteomes" id="UP000222788">
    <property type="component" value="Unassembled WGS sequence"/>
</dbReference>
<dbReference type="InterPro" id="IPR003117">
    <property type="entry name" value="cAMP_dep_PK_reg_su_I/II_a/b"/>
</dbReference>
<dbReference type="CDD" id="cd00038">
    <property type="entry name" value="CAP_ED"/>
    <property type="match status" value="2"/>
</dbReference>
<dbReference type="PANTHER" id="PTHR11635:SF152">
    <property type="entry name" value="CAMP-DEPENDENT PROTEIN KINASE TYPE I REGULATORY SUBUNIT-RELATED"/>
    <property type="match status" value="1"/>
</dbReference>
<keyword evidence="12" id="KW-1185">Reference proteome</keyword>
<evidence type="ECO:0000256" key="5">
    <source>
        <dbReference type="ARBA" id="ARBA00022737"/>
    </source>
</evidence>
<evidence type="ECO:0000256" key="8">
    <source>
        <dbReference type="ARBA" id="ARBA00025979"/>
    </source>
</evidence>
<dbReference type="InterPro" id="IPR014710">
    <property type="entry name" value="RmlC-like_jellyroll"/>
</dbReference>
<dbReference type="EMBL" id="APWK03000131">
    <property type="protein sequence ID" value="PHH50451.1"/>
    <property type="molecule type" value="Genomic_DNA"/>
</dbReference>
<dbReference type="GO" id="GO:0033554">
    <property type="term" value="P:cellular response to stress"/>
    <property type="evidence" value="ECO:0007669"/>
    <property type="project" value="UniProtKB-ARBA"/>
</dbReference>
<evidence type="ECO:0000256" key="1">
    <source>
        <dbReference type="ARBA" id="ARBA00005753"/>
    </source>
</evidence>
<dbReference type="FunFam" id="2.60.120.10:FF:000039">
    <property type="entry name" value="cAMP-dependent protein kinase regulatory subunit"/>
    <property type="match status" value="1"/>
</dbReference>
<dbReference type="OrthoDB" id="417078at2759"/>
<comment type="similarity">
    <text evidence="1">Belongs to the cAMP-dependent kinase regulatory chain family.</text>
</comment>
<dbReference type="GO" id="GO:0005952">
    <property type="term" value="C:cAMP-dependent protein kinase complex"/>
    <property type="evidence" value="ECO:0007669"/>
    <property type="project" value="InterPro"/>
</dbReference>
<keyword evidence="4" id="KW-0116">cAMP-binding</keyword>
<evidence type="ECO:0000313" key="12">
    <source>
        <dbReference type="Proteomes" id="UP000222788"/>
    </source>
</evidence>
<feature type="region of interest" description="Disordered" evidence="9">
    <location>
        <begin position="493"/>
        <end position="543"/>
    </location>
</feature>
<dbReference type="InterPro" id="IPR000595">
    <property type="entry name" value="cNMP-bd_dom"/>
</dbReference>
<feature type="domain" description="Cyclic nucleotide-binding" evidence="10">
    <location>
        <begin position="208"/>
        <end position="337"/>
    </location>
</feature>
<gene>
    <name evidence="11" type="primary">pkar1</name>
    <name evidence="11" type="ORF">CFIMG_004514RA</name>
</gene>
<keyword evidence="3" id="KW-0597">Phosphoprotein</keyword>
<name>A0A2C5WXS1_9PEZI</name>
<dbReference type="GO" id="GO:0005634">
    <property type="term" value="C:nucleus"/>
    <property type="evidence" value="ECO:0007669"/>
    <property type="project" value="TreeGrafter"/>
</dbReference>
<keyword evidence="6" id="KW-0547">Nucleotide-binding</keyword>
<evidence type="ECO:0000256" key="2">
    <source>
        <dbReference type="ARBA" id="ARBA00020355"/>
    </source>
</evidence>
<evidence type="ECO:0000256" key="9">
    <source>
        <dbReference type="SAM" id="MobiDB-lite"/>
    </source>
</evidence>
<dbReference type="SMART" id="SM00100">
    <property type="entry name" value="cNMP"/>
    <property type="match status" value="2"/>
</dbReference>
<reference evidence="11 12" key="2">
    <citation type="journal article" date="2013" name="IMA Fungus">
        <title>IMA Genome-F 1: Ceratocystis fimbriata: Draft nuclear genome sequence for the plant pathogen, Ceratocystis fimbriata.</title>
        <authorList>
            <person name="Wilken P.M."/>
            <person name="Steenkamp E.T."/>
            <person name="Wingfield M.J."/>
            <person name="de Beer Z.W."/>
            <person name="Wingfield B.D."/>
        </authorList>
    </citation>
    <scope>NUCLEOTIDE SEQUENCE [LARGE SCALE GENOMIC DNA]</scope>
    <source>
        <strain evidence="11 12">CBS 114723</strain>
    </source>
</reference>
<dbReference type="PANTHER" id="PTHR11635">
    <property type="entry name" value="CAMP-DEPENDENT PROTEIN KINASE REGULATORY CHAIN"/>
    <property type="match status" value="1"/>
</dbReference>
<dbReference type="Gene3D" id="2.60.120.10">
    <property type="entry name" value="Jelly Rolls"/>
    <property type="match status" value="2"/>
</dbReference>
<dbReference type="InterPro" id="IPR018488">
    <property type="entry name" value="cNMP-bd_CS"/>
</dbReference>
<feature type="region of interest" description="Disordered" evidence="9">
    <location>
        <begin position="85"/>
        <end position="104"/>
    </location>
</feature>
<feature type="region of interest" description="Disordered" evidence="9">
    <location>
        <begin position="168"/>
        <end position="190"/>
    </location>
</feature>
<reference evidence="11 12" key="1">
    <citation type="journal article" date="2013" name="Fungal Biol.">
        <title>Analysis of microsatellite markers in the genome of the plant pathogen Ceratocystis fimbriata.</title>
        <authorList>
            <person name="Simpson M.C."/>
            <person name="Wilken P.M."/>
            <person name="Coetzee M.P."/>
            <person name="Wingfield M.J."/>
            <person name="Wingfield B.D."/>
        </authorList>
    </citation>
    <scope>NUCLEOTIDE SEQUENCE [LARGE SCALE GENOMIC DNA]</scope>
    <source>
        <strain evidence="11 12">CBS 114723</strain>
    </source>
</reference>
<evidence type="ECO:0000313" key="11">
    <source>
        <dbReference type="EMBL" id="PHH50451.1"/>
    </source>
</evidence>
<keyword evidence="11" id="KW-0808">Transferase</keyword>
<dbReference type="PROSITE" id="PS00888">
    <property type="entry name" value="CNMP_BINDING_1"/>
    <property type="match status" value="2"/>
</dbReference>
<dbReference type="PROSITE" id="PS00889">
    <property type="entry name" value="CNMP_BINDING_2"/>
    <property type="match status" value="2"/>
</dbReference>
<comment type="caution">
    <text evidence="11">The sequence shown here is derived from an EMBL/GenBank/DDBJ whole genome shotgun (WGS) entry which is preliminary data.</text>
</comment>
<dbReference type="SUPFAM" id="SSF51206">
    <property type="entry name" value="cAMP-binding domain-like"/>
    <property type="match status" value="2"/>
</dbReference>
<dbReference type="FunFam" id="2.60.120.10:FF:000006">
    <property type="entry name" value="cAMP-dependent protein kinase type I-alpha regulatory subunit"/>
    <property type="match status" value="1"/>
</dbReference>
<evidence type="ECO:0000256" key="7">
    <source>
        <dbReference type="ARBA" id="ARBA00023149"/>
    </source>
</evidence>
<dbReference type="STRING" id="1035309.A0A2C5WXS1"/>
<dbReference type="GO" id="GO:0034236">
    <property type="term" value="F:protein kinase A catalytic subunit binding"/>
    <property type="evidence" value="ECO:0007669"/>
    <property type="project" value="TreeGrafter"/>
</dbReference>